<keyword evidence="3" id="KW-0813">Transport</keyword>
<feature type="domain" description="Solute-binding protein family 5" evidence="6">
    <location>
        <begin position="79"/>
        <end position="479"/>
    </location>
</feature>
<dbReference type="EMBL" id="JAEKNQ010000013">
    <property type="protein sequence ID" value="MBJ7602030.1"/>
    <property type="molecule type" value="Genomic_DNA"/>
</dbReference>
<accession>A0A934N628</accession>
<dbReference type="PANTHER" id="PTHR30290:SF10">
    <property type="entry name" value="PERIPLASMIC OLIGOPEPTIDE-BINDING PROTEIN-RELATED"/>
    <property type="match status" value="1"/>
</dbReference>
<dbReference type="PIRSF" id="PIRSF002741">
    <property type="entry name" value="MppA"/>
    <property type="match status" value="1"/>
</dbReference>
<dbReference type="AlphaFoldDB" id="A0A934N628"/>
<evidence type="ECO:0000256" key="3">
    <source>
        <dbReference type="ARBA" id="ARBA00022448"/>
    </source>
</evidence>
<dbReference type="GO" id="GO:0043190">
    <property type="term" value="C:ATP-binding cassette (ABC) transporter complex"/>
    <property type="evidence" value="ECO:0007669"/>
    <property type="project" value="InterPro"/>
</dbReference>
<evidence type="ECO:0000313" key="8">
    <source>
        <dbReference type="Proteomes" id="UP000620075"/>
    </source>
</evidence>
<dbReference type="InterPro" id="IPR030678">
    <property type="entry name" value="Peptide/Ni-bd"/>
</dbReference>
<dbReference type="InterPro" id="IPR000914">
    <property type="entry name" value="SBP_5_dom"/>
</dbReference>
<dbReference type="InterPro" id="IPR039424">
    <property type="entry name" value="SBP_5"/>
</dbReference>
<dbReference type="PANTHER" id="PTHR30290">
    <property type="entry name" value="PERIPLASMIC BINDING COMPONENT OF ABC TRANSPORTER"/>
    <property type="match status" value="1"/>
</dbReference>
<evidence type="ECO:0000259" key="6">
    <source>
        <dbReference type="Pfam" id="PF00496"/>
    </source>
</evidence>
<dbReference type="GO" id="GO:0015833">
    <property type="term" value="P:peptide transport"/>
    <property type="evidence" value="ECO:0007669"/>
    <property type="project" value="TreeGrafter"/>
</dbReference>
<comment type="similarity">
    <text evidence="2">Belongs to the bacterial solute-binding protein 5 family.</text>
</comment>
<dbReference type="PROSITE" id="PS51257">
    <property type="entry name" value="PROKAR_LIPOPROTEIN"/>
    <property type="match status" value="1"/>
</dbReference>
<dbReference type="PROSITE" id="PS01040">
    <property type="entry name" value="SBP_BACTERIAL_5"/>
    <property type="match status" value="1"/>
</dbReference>
<feature type="signal peptide" evidence="5">
    <location>
        <begin position="1"/>
        <end position="21"/>
    </location>
</feature>
<dbReference type="InterPro" id="IPR023765">
    <property type="entry name" value="SBP_5_CS"/>
</dbReference>
<dbReference type="GO" id="GO:1904680">
    <property type="term" value="F:peptide transmembrane transporter activity"/>
    <property type="evidence" value="ECO:0007669"/>
    <property type="project" value="TreeGrafter"/>
</dbReference>
<feature type="chain" id="PRO_5037301969" evidence="5">
    <location>
        <begin position="22"/>
        <end position="563"/>
    </location>
</feature>
<organism evidence="7 8">
    <name type="scientific">Candidatus Dormiibacter inghamiae</name>
    <dbReference type="NCBI Taxonomy" id="3127013"/>
    <lineage>
        <taxon>Bacteria</taxon>
        <taxon>Bacillati</taxon>
        <taxon>Candidatus Dormiibacterota</taxon>
        <taxon>Candidatus Dormibacteria</taxon>
        <taxon>Candidatus Dormibacterales</taxon>
        <taxon>Candidatus Dormibacteraceae</taxon>
        <taxon>Candidatus Dormiibacter</taxon>
    </lineage>
</organism>
<sequence>MSRIRFRALALAGIGAFVAFACGGGGGSTGQDLASEQTLHTTIKDDIGTLDPGHVSSGVDISFTQQIFSGLYKFDQNLKVVPDIASGMPDVSSDGKTYTFHLRKGAKFWNGDPITSKDFLYSWNRTTYLADAYSTVFQPVVGYSAVAPDDPKAPKAKTLEGLTAPDDYTIKAQLTDPAGYWLTELALWTANVVDQKVIGDYTDKNNQANDVWWTKPETAVGSGPFKMTQRTAKQSMEFKPVDGWWGGSPGSLTDIKVDIGVDEVSAVKKFESGGYDIYGFANQSPSVDDILRYKGDPTKKKLLHIYPSARSSWLGFNFQQGPFKGIAEGHDGRESFAHAIDRAQVVDIGCGKGATCTAANGGLIAKGLKGYLGDNTDPLAKFDAAAAKAEYQKWDPNGAKVAGLKLSYNTNAVNDTLYGNVQSQIRANLGVSFALDPSDFPSLIKKRNAKQALMFRDSWGADYDHPQDWFDNLWNCAQAKPGGQNSAGYCSKPVDDLVQKADTQPIDQAVPAYKQAQQLMIKDAFDAPLTYGTQTYLSQTYVSGSGYNSLYDYSWTGYKILKH</sequence>
<dbReference type="Gene3D" id="3.10.105.10">
    <property type="entry name" value="Dipeptide-binding Protein, Domain 3"/>
    <property type="match status" value="1"/>
</dbReference>
<proteinExistence type="inferred from homology"/>
<dbReference type="GO" id="GO:0042597">
    <property type="term" value="C:periplasmic space"/>
    <property type="evidence" value="ECO:0007669"/>
    <property type="project" value="UniProtKB-ARBA"/>
</dbReference>
<dbReference type="Gene3D" id="3.90.76.10">
    <property type="entry name" value="Dipeptide-binding Protein, Domain 1"/>
    <property type="match status" value="1"/>
</dbReference>
<comment type="subcellular location">
    <subcellularLocation>
        <location evidence="1">Cell membrane</location>
        <topology evidence="1">Lipid-anchor</topology>
    </subcellularLocation>
</comment>
<dbReference type="CDD" id="cd08504">
    <property type="entry name" value="PBP2_OppA"/>
    <property type="match status" value="1"/>
</dbReference>
<evidence type="ECO:0000313" key="7">
    <source>
        <dbReference type="EMBL" id="MBJ7602030.1"/>
    </source>
</evidence>
<evidence type="ECO:0000256" key="1">
    <source>
        <dbReference type="ARBA" id="ARBA00004193"/>
    </source>
</evidence>
<dbReference type="RefSeq" id="WP_338176419.1">
    <property type="nucleotide sequence ID" value="NZ_JAEKNQ010000013.1"/>
</dbReference>
<evidence type="ECO:0000256" key="2">
    <source>
        <dbReference type="ARBA" id="ARBA00005695"/>
    </source>
</evidence>
<comment type="caution">
    <text evidence="7">The sequence shown here is derived from an EMBL/GenBank/DDBJ whole genome shotgun (WGS) entry which is preliminary data.</text>
</comment>
<reference evidence="7 8" key="1">
    <citation type="submission" date="2020-10" db="EMBL/GenBank/DDBJ databases">
        <title>Ca. Dormibacterota MAGs.</title>
        <authorList>
            <person name="Montgomery K."/>
        </authorList>
    </citation>
    <scope>NUCLEOTIDE SEQUENCE [LARGE SCALE GENOMIC DNA]</scope>
    <source>
        <strain evidence="7">SC8811_S16_3</strain>
    </source>
</reference>
<gene>
    <name evidence="7" type="ORF">JF888_02355</name>
</gene>
<dbReference type="Proteomes" id="UP000620075">
    <property type="component" value="Unassembled WGS sequence"/>
</dbReference>
<keyword evidence="4 5" id="KW-0732">Signal</keyword>
<evidence type="ECO:0000256" key="5">
    <source>
        <dbReference type="SAM" id="SignalP"/>
    </source>
</evidence>
<name>A0A934N628_9BACT</name>
<dbReference type="SUPFAM" id="SSF53850">
    <property type="entry name" value="Periplasmic binding protein-like II"/>
    <property type="match status" value="1"/>
</dbReference>
<dbReference type="Pfam" id="PF00496">
    <property type="entry name" value="SBP_bac_5"/>
    <property type="match status" value="1"/>
</dbReference>
<dbReference type="Gene3D" id="3.40.190.10">
    <property type="entry name" value="Periplasmic binding protein-like II"/>
    <property type="match status" value="1"/>
</dbReference>
<protein>
    <submittedName>
        <fullName evidence="7">Peptide ABC transporter substrate-binding protein</fullName>
    </submittedName>
</protein>
<evidence type="ECO:0000256" key="4">
    <source>
        <dbReference type="ARBA" id="ARBA00022729"/>
    </source>
</evidence>